<keyword evidence="3" id="KW-1185">Reference proteome</keyword>
<accession>A0A363ULM5</accession>
<dbReference type="EMBL" id="QEQK01000006">
    <property type="protein sequence ID" value="PWN56304.1"/>
    <property type="molecule type" value="Genomic_DNA"/>
</dbReference>
<proteinExistence type="predicted"/>
<organism evidence="2 3">
    <name type="scientific">Abyssibacter profundi</name>
    <dbReference type="NCBI Taxonomy" id="2182787"/>
    <lineage>
        <taxon>Bacteria</taxon>
        <taxon>Pseudomonadati</taxon>
        <taxon>Pseudomonadota</taxon>
        <taxon>Gammaproteobacteria</taxon>
        <taxon>Chromatiales</taxon>
        <taxon>Oceanococcaceae</taxon>
        <taxon>Abyssibacter</taxon>
    </lineage>
</organism>
<evidence type="ECO:0000313" key="3">
    <source>
        <dbReference type="Proteomes" id="UP000251800"/>
    </source>
</evidence>
<feature type="compositionally biased region" description="Basic and acidic residues" evidence="1">
    <location>
        <begin position="616"/>
        <end position="626"/>
    </location>
</feature>
<name>A0A363ULM5_9GAMM</name>
<dbReference type="SUPFAM" id="SSF51126">
    <property type="entry name" value="Pectin lyase-like"/>
    <property type="match status" value="1"/>
</dbReference>
<dbReference type="AlphaFoldDB" id="A0A363ULM5"/>
<dbReference type="InterPro" id="IPR012334">
    <property type="entry name" value="Pectin_lyas_fold"/>
</dbReference>
<dbReference type="InterPro" id="IPR011050">
    <property type="entry name" value="Pectin_lyase_fold/virulence"/>
</dbReference>
<sequence>MHGRLGQSDQAPTVRRLSVWTQAADRHDIPVDAQDGHRRQARLRSLLHALMLAATAACTAAEGWQSQLLTGSDRHGWTPHAVDLGGRSWSLPDFSYAGYRQGTVALGNAVACRVMRLDGEDGEDISAALTAGIRELARNGGGILRLPAGQFRLSRSIGIDASNIAIEGAGSQRTHLTVAARYQPRDPWDEGVFSFGRNAPDGWRQGWWSQAPEVTRLAEAVEAGDEIIRVTSGRSLRPGQWVALTQALWPAASRRWSGGDWPAFDPDQRPTGHDRLFTLVYLRMVTDVDGDRIQLDAPLPWPMDPANNPIRLVAPDQGQARMLEDVGLSGLSVSFEAADGPERPRGSAVVFEGVRNGWLHDVSIHNIRRTGVRITHSARVTVRNTLIRGMQDGGGGGWGYGFDVFAAQDILLHETVTEWLRHGVTLSRLPTSNVVVSGHRSIGSTMDGDDSHHSPVQQVLFDRHEGVRGAGLRMAYRGDKSNGAHETLASGVVWNARGDDSPGRWYGHGVVVDPLDVGWALVVGVAPQRRVFQDGRPLGRPPMRRVPETKDPLRLPALPGRNPGQASGNVYYEGIGRPGLQPQSLYTAQLQTRTGRQAARYRDDCGQGAAPSPAVERTEPPPRTRLYDNGSGSAVVRLNNAHAGVQEQPTDQPNTPRAAWIRIEDRADAWTPLVTLRHPRHASGRVDSVRLLLRTSRPARFRLQLAEPSLPHETRMVGKTATFDVAAKQWTSVSVPLPSLDHGAVFDTLVLKASGQKTGAIVEIRRIELE</sequence>
<dbReference type="Gene3D" id="2.160.20.10">
    <property type="entry name" value="Single-stranded right-handed beta-helix, Pectin lyase-like"/>
    <property type="match status" value="2"/>
</dbReference>
<dbReference type="Proteomes" id="UP000251800">
    <property type="component" value="Unassembled WGS sequence"/>
</dbReference>
<comment type="caution">
    <text evidence="2">The sequence shown here is derived from an EMBL/GenBank/DDBJ whole genome shotgun (WGS) entry which is preliminary data.</text>
</comment>
<protein>
    <recommendedName>
        <fullName evidence="4">Pectate lyase superfamily protein domain-containing protein</fullName>
    </recommendedName>
</protein>
<evidence type="ECO:0000256" key="1">
    <source>
        <dbReference type="SAM" id="MobiDB-lite"/>
    </source>
</evidence>
<evidence type="ECO:0008006" key="4">
    <source>
        <dbReference type="Google" id="ProtNLM"/>
    </source>
</evidence>
<reference evidence="2 3" key="1">
    <citation type="submission" date="2018-05" db="EMBL/GenBank/DDBJ databases">
        <title>Abyssibacter profundi OUC007T gen. nov., sp. nov, a marine bacterium isolated from seawater of the Mariana Trench.</title>
        <authorList>
            <person name="Zhou S."/>
        </authorList>
    </citation>
    <scope>NUCLEOTIDE SEQUENCE [LARGE SCALE GENOMIC DNA]</scope>
    <source>
        <strain evidence="2 3">OUC007</strain>
    </source>
</reference>
<evidence type="ECO:0000313" key="2">
    <source>
        <dbReference type="EMBL" id="PWN56304.1"/>
    </source>
</evidence>
<gene>
    <name evidence="2" type="ORF">DEH80_08555</name>
</gene>
<feature type="region of interest" description="Disordered" evidence="1">
    <location>
        <begin position="533"/>
        <end position="566"/>
    </location>
</feature>
<feature type="region of interest" description="Disordered" evidence="1">
    <location>
        <begin position="591"/>
        <end position="630"/>
    </location>
</feature>